<dbReference type="GO" id="GO:0016787">
    <property type="term" value="F:hydrolase activity"/>
    <property type="evidence" value="ECO:0007669"/>
    <property type="project" value="UniProtKB-KW"/>
</dbReference>
<evidence type="ECO:0000313" key="4">
    <source>
        <dbReference type="EMBL" id="TCP02100.1"/>
    </source>
</evidence>
<proteinExistence type="predicted"/>
<organism evidence="4 5">
    <name type="scientific">Rubrivivax gelatinosus</name>
    <name type="common">Rhodocyclus gelatinosus</name>
    <name type="synonym">Rhodopseudomonas gelatinosa</name>
    <dbReference type="NCBI Taxonomy" id="28068"/>
    <lineage>
        <taxon>Bacteria</taxon>
        <taxon>Pseudomonadati</taxon>
        <taxon>Pseudomonadota</taxon>
        <taxon>Betaproteobacteria</taxon>
        <taxon>Burkholderiales</taxon>
        <taxon>Sphaerotilaceae</taxon>
        <taxon>Rubrivivax</taxon>
    </lineage>
</organism>
<dbReference type="GO" id="GO:0046872">
    <property type="term" value="F:metal ion binding"/>
    <property type="evidence" value="ECO:0007669"/>
    <property type="project" value="UniProtKB-KW"/>
</dbReference>
<keyword evidence="1" id="KW-0479">Metal-binding</keyword>
<evidence type="ECO:0000256" key="2">
    <source>
        <dbReference type="ARBA" id="ARBA00022801"/>
    </source>
</evidence>
<evidence type="ECO:0000256" key="3">
    <source>
        <dbReference type="ARBA" id="ARBA00022842"/>
    </source>
</evidence>
<dbReference type="PANTHER" id="PTHR43344:SF13">
    <property type="entry name" value="PHOSPHATASE RV3661-RELATED"/>
    <property type="match status" value="1"/>
</dbReference>
<dbReference type="GeneID" id="99686287"/>
<dbReference type="Gene3D" id="1.20.1440.100">
    <property type="entry name" value="SG protein - dephosphorylation function"/>
    <property type="match status" value="1"/>
</dbReference>
<evidence type="ECO:0000256" key="1">
    <source>
        <dbReference type="ARBA" id="ARBA00022723"/>
    </source>
</evidence>
<dbReference type="InterPro" id="IPR050582">
    <property type="entry name" value="HAD-like_SerB"/>
</dbReference>
<keyword evidence="2 4" id="KW-0378">Hydrolase</keyword>
<dbReference type="InterPro" id="IPR036412">
    <property type="entry name" value="HAD-like_sf"/>
</dbReference>
<dbReference type="Gene3D" id="3.40.50.1000">
    <property type="entry name" value="HAD superfamily/HAD-like"/>
    <property type="match status" value="1"/>
</dbReference>
<dbReference type="OrthoDB" id="9784466at2"/>
<sequence length="222" mass="24665">MNLTLFDLDGTLLPTDSDHAFGEFLVRIGWADGGEFKRRNDEFYAQYLEGRLDIEAYVHFCTAPWRDRDPAEIAAAQARFVDEYARPSLHPAAVDLVRRHLDAGDMVAVVTATNDFVTRPIASLFGVETLIATELERDGRGRATGAIRGVPSFRDGKITRVRQWLADAGRTLGDFERSTFYSDSTNDLPLLELVSHPVATNPGDGLRAVALQRGWPILDLFA</sequence>
<dbReference type="InterPro" id="IPR023214">
    <property type="entry name" value="HAD_sf"/>
</dbReference>
<dbReference type="CDD" id="cd02612">
    <property type="entry name" value="HAD_PGPPase"/>
    <property type="match status" value="1"/>
</dbReference>
<dbReference type="AlphaFoldDB" id="A0A4R2M738"/>
<comment type="caution">
    <text evidence="4">The sequence shown here is derived from an EMBL/GenBank/DDBJ whole genome shotgun (WGS) entry which is preliminary data.</text>
</comment>
<name>A0A4R2M738_RUBGE</name>
<keyword evidence="3" id="KW-0460">Magnesium</keyword>
<dbReference type="Pfam" id="PF12710">
    <property type="entry name" value="HAD"/>
    <property type="match status" value="1"/>
</dbReference>
<gene>
    <name evidence="4" type="ORF">EV684_107105</name>
</gene>
<dbReference type="InterPro" id="IPR006385">
    <property type="entry name" value="HAD_hydro_SerB1"/>
</dbReference>
<dbReference type="Proteomes" id="UP000295106">
    <property type="component" value="Unassembled WGS sequence"/>
</dbReference>
<dbReference type="PANTHER" id="PTHR43344">
    <property type="entry name" value="PHOSPHOSERINE PHOSPHATASE"/>
    <property type="match status" value="1"/>
</dbReference>
<dbReference type="NCBIfam" id="TIGR01490">
    <property type="entry name" value="HAD-SF-IB-hyp1"/>
    <property type="match status" value="1"/>
</dbReference>
<reference evidence="4 5" key="1">
    <citation type="submission" date="2019-03" db="EMBL/GenBank/DDBJ databases">
        <title>Genomic Encyclopedia of Type Strains, Phase IV (KMG-IV): sequencing the most valuable type-strain genomes for metagenomic binning, comparative biology and taxonomic classification.</title>
        <authorList>
            <person name="Goeker M."/>
        </authorList>
    </citation>
    <scope>NUCLEOTIDE SEQUENCE [LARGE SCALE GENOMIC DNA]</scope>
    <source>
        <strain evidence="4 5">DSM 1709</strain>
    </source>
</reference>
<dbReference type="NCBIfam" id="TIGR01488">
    <property type="entry name" value="HAD-SF-IB"/>
    <property type="match status" value="1"/>
</dbReference>
<protein>
    <submittedName>
        <fullName evidence="4">HAD superfamily hydrolase (TIGR01490 family)</fullName>
    </submittedName>
</protein>
<evidence type="ECO:0000313" key="5">
    <source>
        <dbReference type="Proteomes" id="UP000295106"/>
    </source>
</evidence>
<accession>A0A4R2M738</accession>
<dbReference type="SUPFAM" id="SSF56784">
    <property type="entry name" value="HAD-like"/>
    <property type="match status" value="1"/>
</dbReference>
<dbReference type="RefSeq" id="WP_132647563.1">
    <property type="nucleotide sequence ID" value="NZ_CP181386.1"/>
</dbReference>
<dbReference type="EMBL" id="SLXD01000007">
    <property type="protein sequence ID" value="TCP02100.1"/>
    <property type="molecule type" value="Genomic_DNA"/>
</dbReference>